<proteinExistence type="predicted"/>
<dbReference type="STRING" id="1513793.SAMN06296036_12760"/>
<keyword evidence="1" id="KW-0732">Signal</keyword>
<organism evidence="3 4">
    <name type="scientific">Pseudobacteriovorax antillogorgiicola</name>
    <dbReference type="NCBI Taxonomy" id="1513793"/>
    <lineage>
        <taxon>Bacteria</taxon>
        <taxon>Pseudomonadati</taxon>
        <taxon>Bdellovibrionota</taxon>
        <taxon>Oligoflexia</taxon>
        <taxon>Oligoflexales</taxon>
        <taxon>Pseudobacteriovoracaceae</taxon>
        <taxon>Pseudobacteriovorax</taxon>
    </lineage>
</organism>
<accession>A0A1Y6CKZ9</accession>
<dbReference type="RefSeq" id="WP_132324459.1">
    <property type="nucleotide sequence ID" value="NZ_FWZT01000027.1"/>
</dbReference>
<dbReference type="Proteomes" id="UP000192907">
    <property type="component" value="Unassembled WGS sequence"/>
</dbReference>
<evidence type="ECO:0000256" key="1">
    <source>
        <dbReference type="SAM" id="SignalP"/>
    </source>
</evidence>
<dbReference type="Gene3D" id="3.40.710.10">
    <property type="entry name" value="DD-peptidase/beta-lactamase superfamily"/>
    <property type="match status" value="1"/>
</dbReference>
<feature type="chain" id="PRO_5012870706" evidence="1">
    <location>
        <begin position="29"/>
        <end position="496"/>
    </location>
</feature>
<name>A0A1Y6CKZ9_9BACT</name>
<evidence type="ECO:0000313" key="4">
    <source>
        <dbReference type="Proteomes" id="UP000192907"/>
    </source>
</evidence>
<evidence type="ECO:0000259" key="2">
    <source>
        <dbReference type="Pfam" id="PF00144"/>
    </source>
</evidence>
<sequence>MSKKQSLSSQLISGILASVLIASSPATAATKNDKLEPLQDGIAAWASWVEHQSIIKGITSVSIGVVQDDQLIYSKSFGYANPDKRLVASPDTLYSVCSISKLFTAVSIMKLRDEGKLRLDDPVSKYVPEGKLSSKFPDAPIPTIRSLLTHSSGLAREPTFSFWDLESNPFPMEAQIKKDMASSEMLYPPHNFYEYSNLGYAMLGMIIKETSGESFQDYVQQQIFDPLGMENSYADAPWSLHGNQLAVGYTTKLRDGMRKPFKPFKTNDYASVAGVFTNVKDMAKFLGWQLRLRQAQVDGKKLKQILSPHTLAEMQQVHFADASLKRSRGLGFSVYKVGAKTVYGHSGLCPGYVTNVSIEPSSGLGLIVFTNQVDAPVYNIQKQGYQFIWGAMKAKADPSEAGAIKDLEFKKYTGVYESGLGQSYYGPWKGKLIGFDLSRSSPSDSFELFRPIGDHKFQRIRDDSKIPGEVAVFRNFDRSGKALETVTYNYLMKRVD</sequence>
<protein>
    <submittedName>
        <fullName evidence="3">CubicO group peptidase, beta-lactamase class C family</fullName>
    </submittedName>
</protein>
<feature type="domain" description="Beta-lactamase-related" evidence="2">
    <location>
        <begin position="48"/>
        <end position="375"/>
    </location>
</feature>
<dbReference type="InterPro" id="IPR012338">
    <property type="entry name" value="Beta-lactam/transpept-like"/>
</dbReference>
<reference evidence="4" key="1">
    <citation type="submission" date="2017-04" db="EMBL/GenBank/DDBJ databases">
        <authorList>
            <person name="Varghese N."/>
            <person name="Submissions S."/>
        </authorList>
    </citation>
    <scope>NUCLEOTIDE SEQUENCE [LARGE SCALE GENOMIC DNA]</scope>
    <source>
        <strain evidence="4">RKEM611</strain>
    </source>
</reference>
<dbReference type="PANTHER" id="PTHR46825:SF9">
    <property type="entry name" value="BETA-LACTAMASE-RELATED DOMAIN-CONTAINING PROTEIN"/>
    <property type="match status" value="1"/>
</dbReference>
<keyword evidence="4" id="KW-1185">Reference proteome</keyword>
<dbReference type="OrthoDB" id="5288296at2"/>
<dbReference type="AlphaFoldDB" id="A0A1Y6CKZ9"/>
<dbReference type="InterPro" id="IPR050491">
    <property type="entry name" value="AmpC-like"/>
</dbReference>
<dbReference type="EMBL" id="FWZT01000027">
    <property type="protein sequence ID" value="SMF73056.1"/>
    <property type="molecule type" value="Genomic_DNA"/>
</dbReference>
<dbReference type="SUPFAM" id="SSF56601">
    <property type="entry name" value="beta-lactamase/transpeptidase-like"/>
    <property type="match status" value="1"/>
</dbReference>
<gene>
    <name evidence="3" type="ORF">SAMN06296036_12760</name>
</gene>
<feature type="signal peptide" evidence="1">
    <location>
        <begin position="1"/>
        <end position="28"/>
    </location>
</feature>
<dbReference type="Pfam" id="PF00144">
    <property type="entry name" value="Beta-lactamase"/>
    <property type="match status" value="1"/>
</dbReference>
<evidence type="ECO:0000313" key="3">
    <source>
        <dbReference type="EMBL" id="SMF73056.1"/>
    </source>
</evidence>
<dbReference type="PANTHER" id="PTHR46825">
    <property type="entry name" value="D-ALANYL-D-ALANINE-CARBOXYPEPTIDASE/ENDOPEPTIDASE AMPH"/>
    <property type="match status" value="1"/>
</dbReference>
<dbReference type="InterPro" id="IPR001466">
    <property type="entry name" value="Beta-lactam-related"/>
</dbReference>